<feature type="region of interest" description="Disordered" evidence="3">
    <location>
        <begin position="534"/>
        <end position="611"/>
    </location>
</feature>
<evidence type="ECO:0008006" key="6">
    <source>
        <dbReference type="Google" id="ProtNLM"/>
    </source>
</evidence>
<feature type="region of interest" description="Disordered" evidence="3">
    <location>
        <begin position="413"/>
        <end position="502"/>
    </location>
</feature>
<dbReference type="EMBL" id="DF836434">
    <property type="protein sequence ID" value="GAN07035.1"/>
    <property type="molecule type" value="Genomic_DNA"/>
</dbReference>
<dbReference type="STRING" id="91626.A0A0C9LVM5"/>
<keyword evidence="5" id="KW-1185">Reference proteome</keyword>
<evidence type="ECO:0000256" key="3">
    <source>
        <dbReference type="SAM" id="MobiDB-lite"/>
    </source>
</evidence>
<evidence type="ECO:0000256" key="1">
    <source>
        <dbReference type="ARBA" id="ARBA00022441"/>
    </source>
</evidence>
<dbReference type="Proteomes" id="UP000053815">
    <property type="component" value="Unassembled WGS sequence"/>
</dbReference>
<reference evidence="4" key="1">
    <citation type="submission" date="2014-09" db="EMBL/GenBank/DDBJ databases">
        <title>Draft genome sequence of an oleaginous Mucoromycotina fungus Mucor ambiguus NBRC6742.</title>
        <authorList>
            <person name="Takeda I."/>
            <person name="Yamane N."/>
            <person name="Morita T."/>
            <person name="Tamano K."/>
            <person name="Machida M."/>
            <person name="Baker S."/>
            <person name="Koike H."/>
        </authorList>
    </citation>
    <scope>NUCLEOTIDE SEQUENCE</scope>
    <source>
        <strain evidence="4">NBRC 6742</strain>
    </source>
</reference>
<accession>A0A0C9LVM5</accession>
<keyword evidence="2" id="KW-0677">Repeat</keyword>
<dbReference type="AlphaFoldDB" id="A0A0C9LVM5"/>
<sequence length="626" mass="70193">MSHQKSQPPHTSIFDLSVDIKYLILNRLDNRSLAYLAQTCTYFAMLVRNISSFREAHVSLVDHYMPKLPPFLNYRAGASIGSTFYMPFINESPFCYTYDMTSHVWATKKLNMVEQIQPQITCAAVVGQKIYLVCGRLLNSYTLSNALIEIDTTDFTAKFIKDTFGVPPRPRHEHSVDAVGGRYLVVFGGLCYNSVGENDVFVYDTFDNRWFVPPITGHVPHLRFGHASTVIGNNLYIHGGAQLDNDSSYIVYDDLYKLDCETWVWYKYEHPEVERYLRYQTPANGGSIPQRNHLIATSGDSPYDRFQAYMCSYGNKLIIFGGHSIREDDEDNEILCSYPMDELCVFNAKRHQWTVLRAATRNNNMVFGSSAQETLDGVEDDPITVSDMSAATIQMPTGGIRIYIIAGRKAAEVPRMQSRGDKTSFSSKISSSSNSNGSVASVEYHSNSNFLPSIREDRNTDSDSEMTERESGNVVREDMKSESETSSQGDIRKPNPSQHSQQVKELFKAIDPDMEDAIIDGKVRNVHQDANVLEKSNQATMSNKSHSGSSSGGRSRGNRNQKRRRPSISVIHRAQPDDPAEAMQYEKATSSSSSYSSGSDSLGKRNSNPQRAKTVMPCAILLDLIE</sequence>
<organism evidence="4">
    <name type="scientific">Mucor ambiguus</name>
    <dbReference type="NCBI Taxonomy" id="91626"/>
    <lineage>
        <taxon>Eukaryota</taxon>
        <taxon>Fungi</taxon>
        <taxon>Fungi incertae sedis</taxon>
        <taxon>Mucoromycota</taxon>
        <taxon>Mucoromycotina</taxon>
        <taxon>Mucoromycetes</taxon>
        <taxon>Mucorales</taxon>
        <taxon>Mucorineae</taxon>
        <taxon>Mucoraceae</taxon>
        <taxon>Mucor</taxon>
    </lineage>
</organism>
<dbReference type="OrthoDB" id="10250130at2759"/>
<protein>
    <recommendedName>
        <fullName evidence="6">F-box domain-containing protein</fullName>
    </recommendedName>
</protein>
<dbReference type="Gene3D" id="2.120.10.80">
    <property type="entry name" value="Kelch-type beta propeller"/>
    <property type="match status" value="1"/>
</dbReference>
<dbReference type="InterPro" id="IPR015915">
    <property type="entry name" value="Kelch-typ_b-propeller"/>
</dbReference>
<feature type="compositionally biased region" description="Basic and acidic residues" evidence="3">
    <location>
        <begin position="454"/>
        <end position="483"/>
    </location>
</feature>
<evidence type="ECO:0000313" key="5">
    <source>
        <dbReference type="Proteomes" id="UP000053815"/>
    </source>
</evidence>
<keyword evidence="1" id="KW-0880">Kelch repeat</keyword>
<dbReference type="SUPFAM" id="SSF81383">
    <property type="entry name" value="F-box domain"/>
    <property type="match status" value="1"/>
</dbReference>
<proteinExistence type="predicted"/>
<evidence type="ECO:0000313" key="4">
    <source>
        <dbReference type="EMBL" id="GAN07035.1"/>
    </source>
</evidence>
<feature type="compositionally biased region" description="Basic residues" evidence="3">
    <location>
        <begin position="556"/>
        <end position="566"/>
    </location>
</feature>
<dbReference type="SUPFAM" id="SSF117281">
    <property type="entry name" value="Kelch motif"/>
    <property type="match status" value="1"/>
</dbReference>
<dbReference type="PANTHER" id="PTHR46093">
    <property type="entry name" value="ACYL-COA-BINDING DOMAIN-CONTAINING PROTEIN 5"/>
    <property type="match status" value="1"/>
</dbReference>
<feature type="compositionally biased region" description="Low complexity" evidence="3">
    <location>
        <begin position="590"/>
        <end position="601"/>
    </location>
</feature>
<dbReference type="InterPro" id="IPR036047">
    <property type="entry name" value="F-box-like_dom_sf"/>
</dbReference>
<name>A0A0C9LVM5_9FUNG</name>
<dbReference type="CDD" id="cd09917">
    <property type="entry name" value="F-box_SF"/>
    <property type="match status" value="1"/>
</dbReference>
<gene>
    <name evidence="4" type="ORF">MAM1_0145d06525</name>
</gene>
<feature type="compositionally biased region" description="Low complexity" evidence="3">
    <location>
        <begin position="424"/>
        <end position="441"/>
    </location>
</feature>
<feature type="compositionally biased region" description="Polar residues" evidence="3">
    <location>
        <begin position="484"/>
        <end position="502"/>
    </location>
</feature>
<dbReference type="Pfam" id="PF24681">
    <property type="entry name" value="Kelch_KLHDC2_KLHL20_DRC7"/>
    <property type="match status" value="1"/>
</dbReference>
<evidence type="ECO:0000256" key="2">
    <source>
        <dbReference type="ARBA" id="ARBA00022737"/>
    </source>
</evidence>
<dbReference type="PANTHER" id="PTHR46093:SF18">
    <property type="entry name" value="FIBRONECTIN TYPE-III DOMAIN-CONTAINING PROTEIN"/>
    <property type="match status" value="1"/>
</dbReference>